<accession>A0A931F9Z9</accession>
<dbReference type="AlphaFoldDB" id="A0A931F9Z9"/>
<evidence type="ECO:0000313" key="2">
    <source>
        <dbReference type="EMBL" id="MBF9067142.1"/>
    </source>
</evidence>
<keyword evidence="3" id="KW-1185">Reference proteome</keyword>
<dbReference type="GO" id="GO:0008703">
    <property type="term" value="F:5-amino-6-(5-phosphoribosylamino)uracil reductase activity"/>
    <property type="evidence" value="ECO:0007669"/>
    <property type="project" value="InterPro"/>
</dbReference>
<proteinExistence type="predicted"/>
<dbReference type="Pfam" id="PF01872">
    <property type="entry name" value="RibD_C"/>
    <property type="match status" value="1"/>
</dbReference>
<organism evidence="2 3">
    <name type="scientific">Streptacidiphilus fuscans</name>
    <dbReference type="NCBI Taxonomy" id="2789292"/>
    <lineage>
        <taxon>Bacteria</taxon>
        <taxon>Bacillati</taxon>
        <taxon>Actinomycetota</taxon>
        <taxon>Actinomycetes</taxon>
        <taxon>Kitasatosporales</taxon>
        <taxon>Streptomycetaceae</taxon>
        <taxon>Streptacidiphilus</taxon>
    </lineage>
</organism>
<name>A0A931F9Z9_9ACTN</name>
<sequence length="188" mass="20244">MSVIVVSFTTLDGGVTDPDGSAGTPQGGWLYRYGPEAITGDKFGIGPVLEDGVLLLGRTTWQRFATLWPARDDDFAARMNAAPKLVASRTLTDADLGVWSNSRLLDGDLVESVKGERRDVVVAGSYGIVDQLAAADLVDEYRLLTFPILVGGGRRLFPADGPHQELDAVQAELAGPLVRTRYRRTAAR</sequence>
<dbReference type="InterPro" id="IPR024072">
    <property type="entry name" value="DHFR-like_dom_sf"/>
</dbReference>
<dbReference type="RefSeq" id="WP_196192360.1">
    <property type="nucleotide sequence ID" value="NZ_JADPRT010000002.1"/>
</dbReference>
<evidence type="ECO:0000313" key="3">
    <source>
        <dbReference type="Proteomes" id="UP000657385"/>
    </source>
</evidence>
<dbReference type="SUPFAM" id="SSF53597">
    <property type="entry name" value="Dihydrofolate reductase-like"/>
    <property type="match status" value="1"/>
</dbReference>
<gene>
    <name evidence="2" type="ORF">I2501_03680</name>
</gene>
<comment type="caution">
    <text evidence="2">The sequence shown here is derived from an EMBL/GenBank/DDBJ whole genome shotgun (WGS) entry which is preliminary data.</text>
</comment>
<dbReference type="EMBL" id="JADPRT010000002">
    <property type="protein sequence ID" value="MBF9067142.1"/>
    <property type="molecule type" value="Genomic_DNA"/>
</dbReference>
<reference evidence="2" key="1">
    <citation type="submission" date="2020-11" db="EMBL/GenBank/DDBJ databases">
        <title>Isolation and identification of active actinomycetes.</title>
        <authorList>
            <person name="Yu B."/>
        </authorList>
    </citation>
    <scope>NUCLEOTIDE SEQUENCE</scope>
    <source>
        <strain evidence="2">NEAU-YB345</strain>
    </source>
</reference>
<dbReference type="InterPro" id="IPR002734">
    <property type="entry name" value="RibDG_C"/>
</dbReference>
<feature type="domain" description="Bacterial bifunctional deaminase-reductase C-terminal" evidence="1">
    <location>
        <begin position="3"/>
        <end position="171"/>
    </location>
</feature>
<protein>
    <submittedName>
        <fullName evidence="2">Dihydrofolate reductase family protein</fullName>
    </submittedName>
</protein>
<evidence type="ECO:0000259" key="1">
    <source>
        <dbReference type="Pfam" id="PF01872"/>
    </source>
</evidence>
<dbReference type="GO" id="GO:0009231">
    <property type="term" value="P:riboflavin biosynthetic process"/>
    <property type="evidence" value="ECO:0007669"/>
    <property type="project" value="InterPro"/>
</dbReference>
<dbReference type="Gene3D" id="3.40.430.10">
    <property type="entry name" value="Dihydrofolate Reductase, subunit A"/>
    <property type="match status" value="1"/>
</dbReference>
<dbReference type="Proteomes" id="UP000657385">
    <property type="component" value="Unassembled WGS sequence"/>
</dbReference>